<gene>
    <name evidence="1" type="ORF">EQG61_10995</name>
</gene>
<dbReference type="InterPro" id="IPR008551">
    <property type="entry name" value="TANGO2"/>
</dbReference>
<evidence type="ECO:0000313" key="2">
    <source>
        <dbReference type="Proteomes" id="UP000289857"/>
    </source>
</evidence>
<reference evidence="2" key="1">
    <citation type="submission" date="2019-01" db="EMBL/GenBank/DDBJ databases">
        <title>Cytophagaceae bacterium strain CAR-16.</title>
        <authorList>
            <person name="Chen W.-M."/>
        </authorList>
    </citation>
    <scope>NUCLEOTIDE SEQUENCE [LARGE SCALE GENOMIC DNA]</scope>
    <source>
        <strain evidence="2">WWJ-16</strain>
    </source>
</reference>
<proteinExistence type="predicted"/>
<dbReference type="AlphaFoldDB" id="A0A4Q1KB10"/>
<dbReference type="Proteomes" id="UP000289857">
    <property type="component" value="Unassembled WGS sequence"/>
</dbReference>
<organism evidence="1 2">
    <name type="scientific">Flavobacterium stagni</name>
    <dbReference type="NCBI Taxonomy" id="2506421"/>
    <lineage>
        <taxon>Bacteria</taxon>
        <taxon>Pseudomonadati</taxon>
        <taxon>Bacteroidota</taxon>
        <taxon>Flavobacteriia</taxon>
        <taxon>Flavobacteriales</taxon>
        <taxon>Flavobacteriaceae</taxon>
        <taxon>Flavobacterium</taxon>
    </lineage>
</organism>
<protein>
    <recommendedName>
        <fullName evidence="3">NRDE family protein</fullName>
    </recommendedName>
</protein>
<evidence type="ECO:0000313" key="1">
    <source>
        <dbReference type="EMBL" id="RXR22000.1"/>
    </source>
</evidence>
<accession>A0A4Q1KB10</accession>
<dbReference type="Pfam" id="PF05742">
    <property type="entry name" value="TANGO2"/>
    <property type="match status" value="1"/>
</dbReference>
<dbReference type="OrthoDB" id="4380123at2"/>
<dbReference type="RefSeq" id="WP_129461989.1">
    <property type="nucleotide sequence ID" value="NZ_SBKN01000006.1"/>
</dbReference>
<sequence>MCTVSFFYSQGKVVITSNRDEKTIRELAIPPQHYLLQQKKLFFPKDAKAGGTWFVVDAHSNVGVLLNGAQQQHESLGNYRKSRGLIVLDIMIGISPLAQWEVIELNAIEPFTFVLYEKQQLFQLQWDGIQKSTTELDPTQPHIWSSATLYSNEIRDLRKQWFANYLSTQEAFEPEDLFHFHRFTEPDNNHHGLVINREENYKTVSITQVVLDKNRVQMEYADLITDTVNHHNFISI</sequence>
<name>A0A4Q1KB10_9FLAO</name>
<keyword evidence="2" id="KW-1185">Reference proteome</keyword>
<comment type="caution">
    <text evidence="1">The sequence shown here is derived from an EMBL/GenBank/DDBJ whole genome shotgun (WGS) entry which is preliminary data.</text>
</comment>
<evidence type="ECO:0008006" key="3">
    <source>
        <dbReference type="Google" id="ProtNLM"/>
    </source>
</evidence>
<dbReference type="EMBL" id="SBKN01000006">
    <property type="protein sequence ID" value="RXR22000.1"/>
    <property type="molecule type" value="Genomic_DNA"/>
</dbReference>